<keyword evidence="5" id="KW-0808">Transferase</keyword>
<dbReference type="CDD" id="cd06225">
    <property type="entry name" value="HAMP"/>
    <property type="match status" value="1"/>
</dbReference>
<dbReference type="GO" id="GO:0016020">
    <property type="term" value="C:membrane"/>
    <property type="evidence" value="ECO:0007669"/>
    <property type="project" value="UniProtKB-SubCell"/>
</dbReference>
<evidence type="ECO:0000313" key="12">
    <source>
        <dbReference type="EMBL" id="RRN45504.1"/>
    </source>
</evidence>
<dbReference type="EMBL" id="RRUE01000001">
    <property type="protein sequence ID" value="RRN45504.1"/>
    <property type="molecule type" value="Genomic_DNA"/>
</dbReference>
<dbReference type="Pfam" id="PF02518">
    <property type="entry name" value="HATPase_c"/>
    <property type="match status" value="1"/>
</dbReference>
<dbReference type="Gene3D" id="3.30.565.10">
    <property type="entry name" value="Histidine kinase-like ATPase, C-terminal domain"/>
    <property type="match status" value="1"/>
</dbReference>
<feature type="transmembrane region" description="Helical" evidence="9">
    <location>
        <begin position="183"/>
        <end position="204"/>
    </location>
</feature>
<feature type="domain" description="Histidine kinase" evidence="10">
    <location>
        <begin position="265"/>
        <end position="476"/>
    </location>
</feature>
<evidence type="ECO:0000256" key="4">
    <source>
        <dbReference type="ARBA" id="ARBA00022553"/>
    </source>
</evidence>
<evidence type="ECO:0000256" key="3">
    <source>
        <dbReference type="ARBA" id="ARBA00012438"/>
    </source>
</evidence>
<dbReference type="InterPro" id="IPR050980">
    <property type="entry name" value="2C_sensor_his_kinase"/>
</dbReference>
<keyword evidence="9" id="KW-1133">Transmembrane helix</keyword>
<dbReference type="PANTHER" id="PTHR44936:SF10">
    <property type="entry name" value="SENSOR PROTEIN RSTB"/>
    <property type="match status" value="1"/>
</dbReference>
<dbReference type="SMART" id="SM00304">
    <property type="entry name" value="HAMP"/>
    <property type="match status" value="1"/>
</dbReference>
<evidence type="ECO:0000256" key="2">
    <source>
        <dbReference type="ARBA" id="ARBA00004370"/>
    </source>
</evidence>
<evidence type="ECO:0000256" key="1">
    <source>
        <dbReference type="ARBA" id="ARBA00000085"/>
    </source>
</evidence>
<organism evidence="12 13">
    <name type="scientific">Lautropia dentalis</name>
    <dbReference type="NCBI Taxonomy" id="2490857"/>
    <lineage>
        <taxon>Bacteria</taxon>
        <taxon>Pseudomonadati</taxon>
        <taxon>Pseudomonadota</taxon>
        <taxon>Betaproteobacteria</taxon>
        <taxon>Burkholderiales</taxon>
        <taxon>Burkholderiaceae</taxon>
        <taxon>Lautropia</taxon>
    </lineage>
</organism>
<feature type="domain" description="HAMP" evidence="11">
    <location>
        <begin position="205"/>
        <end position="257"/>
    </location>
</feature>
<dbReference type="SMART" id="SM00387">
    <property type="entry name" value="HATPase_c"/>
    <property type="match status" value="1"/>
</dbReference>
<dbReference type="GO" id="GO:0007165">
    <property type="term" value="P:signal transduction"/>
    <property type="evidence" value="ECO:0007669"/>
    <property type="project" value="InterPro"/>
</dbReference>
<reference evidence="12 13" key="1">
    <citation type="submission" date="2018-11" db="EMBL/GenBank/DDBJ databases">
        <title>Genome sequencing of Lautropia sp. KCOM 2505 (= ChDC F240).</title>
        <authorList>
            <person name="Kook J.-K."/>
            <person name="Park S.-N."/>
            <person name="Lim Y.K."/>
        </authorList>
    </citation>
    <scope>NUCLEOTIDE SEQUENCE [LARGE SCALE GENOMIC DNA]</scope>
    <source>
        <strain evidence="12 13">KCOM 2505</strain>
    </source>
</reference>
<evidence type="ECO:0000256" key="9">
    <source>
        <dbReference type="SAM" id="Phobius"/>
    </source>
</evidence>
<dbReference type="Pfam" id="PF00672">
    <property type="entry name" value="HAMP"/>
    <property type="match status" value="1"/>
</dbReference>
<keyword evidence="13" id="KW-1185">Reference proteome</keyword>
<comment type="subcellular location">
    <subcellularLocation>
        <location evidence="2">Membrane</location>
    </subcellularLocation>
</comment>
<dbReference type="EC" id="2.7.13.3" evidence="3"/>
<accession>A0A3R8NTI8</accession>
<keyword evidence="6" id="KW-0547">Nucleotide-binding</keyword>
<comment type="catalytic activity">
    <reaction evidence="1">
        <text>ATP + protein L-histidine = ADP + protein N-phospho-L-histidine.</text>
        <dbReference type="EC" id="2.7.13.3"/>
    </reaction>
</comment>
<dbReference type="InterPro" id="IPR003660">
    <property type="entry name" value="HAMP_dom"/>
</dbReference>
<dbReference type="PROSITE" id="PS50109">
    <property type="entry name" value="HIS_KIN"/>
    <property type="match status" value="1"/>
</dbReference>
<evidence type="ECO:0000256" key="5">
    <source>
        <dbReference type="ARBA" id="ARBA00022679"/>
    </source>
</evidence>
<dbReference type="Gene3D" id="6.10.340.10">
    <property type="match status" value="1"/>
</dbReference>
<dbReference type="Proteomes" id="UP000270261">
    <property type="component" value="Unassembled WGS sequence"/>
</dbReference>
<dbReference type="InterPro" id="IPR005467">
    <property type="entry name" value="His_kinase_dom"/>
</dbReference>
<dbReference type="PROSITE" id="PS50885">
    <property type="entry name" value="HAMP"/>
    <property type="match status" value="1"/>
</dbReference>
<comment type="caution">
    <text evidence="12">The sequence shown here is derived from an EMBL/GenBank/DDBJ whole genome shotgun (WGS) entry which is preliminary data.</text>
</comment>
<feature type="transmembrane region" description="Helical" evidence="9">
    <location>
        <begin position="20"/>
        <end position="39"/>
    </location>
</feature>
<dbReference type="GO" id="GO:0005524">
    <property type="term" value="F:ATP binding"/>
    <property type="evidence" value="ECO:0007669"/>
    <property type="project" value="UniProtKB-KW"/>
</dbReference>
<dbReference type="InterPro" id="IPR003594">
    <property type="entry name" value="HATPase_dom"/>
</dbReference>
<evidence type="ECO:0000256" key="6">
    <source>
        <dbReference type="ARBA" id="ARBA00022741"/>
    </source>
</evidence>
<keyword evidence="4" id="KW-0597">Phosphoprotein</keyword>
<keyword evidence="9" id="KW-0472">Membrane</keyword>
<name>A0A3R8NTI8_9BURK</name>
<sequence length="498" mass="55100">MKSNTDARPLAMPLTARWRVVGWILLTAALMVLALILTVRSIFIRQVDLDANAAVVQELHEFNAFAREAVDPRTHGPFDSLTALMERYMERQTPDRGEAFIGVTPDEVLLLDNASNDAGERLAANPKRLKALLASPQSSGIESTPDGLMRWGKSVIQGHGKRGVLLVTQFVQANVDSVHRNMLILFGVSLAGMVLTAFIAWLVAGQILAPVRRFARLSERIGPLDLHTRLPEHGSSELTRLARAINGMLDRLESSYREQSHVLYEVQQQLQGQLQALVPLHRRLAHDPAQVALLDGPTGEMRRLVQDLDLLLESGRPGFLHCHPVRLDDLIQQLVRQQRNLRPDRDWQTVETVDAEAELDLQRVLLALHYLANNAADNTQVGDRIGLGASVRRQADGEAMASLWVVNQGVPLSQEQARAVFEPVPHRRDELDEGHLHMGMGLAVVKALAHAHDGYAWVESGTERGTVFGIDVPMARPAEGASQTLVQESAIQAMQHEK</sequence>
<keyword evidence="7" id="KW-0418">Kinase</keyword>
<evidence type="ECO:0000259" key="10">
    <source>
        <dbReference type="PROSITE" id="PS50109"/>
    </source>
</evidence>
<dbReference type="SUPFAM" id="SSF55874">
    <property type="entry name" value="ATPase domain of HSP90 chaperone/DNA topoisomerase II/histidine kinase"/>
    <property type="match status" value="1"/>
</dbReference>
<dbReference type="PANTHER" id="PTHR44936">
    <property type="entry name" value="SENSOR PROTEIN CREC"/>
    <property type="match status" value="1"/>
</dbReference>
<evidence type="ECO:0000313" key="13">
    <source>
        <dbReference type="Proteomes" id="UP000270261"/>
    </source>
</evidence>
<dbReference type="GO" id="GO:0004673">
    <property type="term" value="F:protein histidine kinase activity"/>
    <property type="evidence" value="ECO:0007669"/>
    <property type="project" value="UniProtKB-EC"/>
</dbReference>
<protein>
    <recommendedName>
        <fullName evidence="3">histidine kinase</fullName>
        <ecNumber evidence="3">2.7.13.3</ecNumber>
    </recommendedName>
</protein>
<keyword evidence="8" id="KW-0067">ATP-binding</keyword>
<proteinExistence type="predicted"/>
<dbReference type="RefSeq" id="WP_125094933.1">
    <property type="nucleotide sequence ID" value="NZ_RRUE01000001.1"/>
</dbReference>
<dbReference type="OrthoDB" id="9804645at2"/>
<keyword evidence="9" id="KW-0812">Transmembrane</keyword>
<dbReference type="InterPro" id="IPR036890">
    <property type="entry name" value="HATPase_C_sf"/>
</dbReference>
<evidence type="ECO:0000256" key="8">
    <source>
        <dbReference type="ARBA" id="ARBA00022840"/>
    </source>
</evidence>
<dbReference type="SUPFAM" id="SSF158472">
    <property type="entry name" value="HAMP domain-like"/>
    <property type="match status" value="1"/>
</dbReference>
<gene>
    <name evidence="12" type="ORF">EHV23_04755</name>
</gene>
<evidence type="ECO:0000256" key="7">
    <source>
        <dbReference type="ARBA" id="ARBA00022777"/>
    </source>
</evidence>
<dbReference type="AlphaFoldDB" id="A0A3R8NTI8"/>
<evidence type="ECO:0000259" key="11">
    <source>
        <dbReference type="PROSITE" id="PS50885"/>
    </source>
</evidence>